<keyword evidence="2" id="KW-1185">Reference proteome</keyword>
<reference evidence="2" key="2">
    <citation type="submission" date="2009-11" db="EMBL/GenBank/DDBJ databases">
        <title>The Genome Sequence of Allomyces macrogynus strain ATCC 38327.</title>
        <authorList>
            <consortium name="The Broad Institute Genome Sequencing Platform"/>
            <person name="Russ C."/>
            <person name="Cuomo C."/>
            <person name="Shea T."/>
            <person name="Young S.K."/>
            <person name="Zeng Q."/>
            <person name="Koehrsen M."/>
            <person name="Haas B."/>
            <person name="Borodovsky M."/>
            <person name="Guigo R."/>
            <person name="Alvarado L."/>
            <person name="Berlin A."/>
            <person name="Borenstein D."/>
            <person name="Chen Z."/>
            <person name="Engels R."/>
            <person name="Freedman E."/>
            <person name="Gellesch M."/>
            <person name="Goldberg J."/>
            <person name="Griggs A."/>
            <person name="Gujja S."/>
            <person name="Heiman D."/>
            <person name="Hepburn T."/>
            <person name="Howarth C."/>
            <person name="Jen D."/>
            <person name="Larson L."/>
            <person name="Lewis B."/>
            <person name="Mehta T."/>
            <person name="Park D."/>
            <person name="Pearson M."/>
            <person name="Roberts A."/>
            <person name="Saif S."/>
            <person name="Shenoy N."/>
            <person name="Sisk P."/>
            <person name="Stolte C."/>
            <person name="Sykes S."/>
            <person name="Walk T."/>
            <person name="White J."/>
            <person name="Yandava C."/>
            <person name="Burger G."/>
            <person name="Gray M.W."/>
            <person name="Holland P.W.H."/>
            <person name="King N."/>
            <person name="Lang F.B.F."/>
            <person name="Roger A.J."/>
            <person name="Ruiz-Trillo I."/>
            <person name="Lander E."/>
            <person name="Nusbaum C."/>
        </authorList>
    </citation>
    <scope>NUCLEOTIDE SEQUENCE [LARGE SCALE GENOMIC DNA]</scope>
    <source>
        <strain evidence="2">ATCC 38327</strain>
    </source>
</reference>
<sequence length="92" mass="10559">MFPPHALPNLAHLEFIFLEDPPFRCLPAAAALSLHCIKSNLHPKLIEQLARMPQLESIGRHRVDLKDDVPLTEWTLGYLQGHVVWKLCRAWS</sequence>
<dbReference type="OrthoDB" id="10362838at2759"/>
<dbReference type="EMBL" id="GG745336">
    <property type="protein sequence ID" value="KNE60509.1"/>
    <property type="molecule type" value="Genomic_DNA"/>
</dbReference>
<protein>
    <submittedName>
        <fullName evidence="1">Uncharacterized protein</fullName>
    </submittedName>
</protein>
<gene>
    <name evidence="1" type="ORF">AMAG_18550</name>
</gene>
<evidence type="ECO:0000313" key="2">
    <source>
        <dbReference type="Proteomes" id="UP000054350"/>
    </source>
</evidence>
<reference evidence="1 2" key="1">
    <citation type="submission" date="2009-11" db="EMBL/GenBank/DDBJ databases">
        <title>Annotation of Allomyces macrogynus ATCC 38327.</title>
        <authorList>
            <consortium name="The Broad Institute Genome Sequencing Platform"/>
            <person name="Russ C."/>
            <person name="Cuomo C."/>
            <person name="Burger G."/>
            <person name="Gray M.W."/>
            <person name="Holland P.W.H."/>
            <person name="King N."/>
            <person name="Lang F.B.F."/>
            <person name="Roger A.J."/>
            <person name="Ruiz-Trillo I."/>
            <person name="Young S.K."/>
            <person name="Zeng Q."/>
            <person name="Gargeya S."/>
            <person name="Fitzgerald M."/>
            <person name="Haas B."/>
            <person name="Abouelleil A."/>
            <person name="Alvarado L."/>
            <person name="Arachchi H.M."/>
            <person name="Berlin A."/>
            <person name="Chapman S.B."/>
            <person name="Gearin G."/>
            <person name="Goldberg J."/>
            <person name="Griggs A."/>
            <person name="Gujja S."/>
            <person name="Hansen M."/>
            <person name="Heiman D."/>
            <person name="Howarth C."/>
            <person name="Larimer J."/>
            <person name="Lui A."/>
            <person name="MacDonald P.J.P."/>
            <person name="McCowen C."/>
            <person name="Montmayeur A."/>
            <person name="Murphy C."/>
            <person name="Neiman D."/>
            <person name="Pearson M."/>
            <person name="Priest M."/>
            <person name="Roberts A."/>
            <person name="Saif S."/>
            <person name="Shea T."/>
            <person name="Sisk P."/>
            <person name="Stolte C."/>
            <person name="Sykes S."/>
            <person name="Wortman J."/>
            <person name="Nusbaum C."/>
            <person name="Birren B."/>
        </authorList>
    </citation>
    <scope>NUCLEOTIDE SEQUENCE [LARGE SCALE GENOMIC DNA]</scope>
    <source>
        <strain evidence="1 2">ATCC 38327</strain>
    </source>
</reference>
<accession>A0A0L0SDK8</accession>
<organism evidence="1 2">
    <name type="scientific">Allomyces macrogynus (strain ATCC 38327)</name>
    <name type="common">Allomyces javanicus var. macrogynus</name>
    <dbReference type="NCBI Taxonomy" id="578462"/>
    <lineage>
        <taxon>Eukaryota</taxon>
        <taxon>Fungi</taxon>
        <taxon>Fungi incertae sedis</taxon>
        <taxon>Blastocladiomycota</taxon>
        <taxon>Blastocladiomycetes</taxon>
        <taxon>Blastocladiales</taxon>
        <taxon>Blastocladiaceae</taxon>
        <taxon>Allomyces</taxon>
    </lineage>
</organism>
<name>A0A0L0SDK8_ALLM3</name>
<dbReference type="Proteomes" id="UP000054350">
    <property type="component" value="Unassembled WGS sequence"/>
</dbReference>
<evidence type="ECO:0000313" key="1">
    <source>
        <dbReference type="EMBL" id="KNE60509.1"/>
    </source>
</evidence>
<dbReference type="VEuPathDB" id="FungiDB:AMAG_18550"/>
<proteinExistence type="predicted"/>
<dbReference type="AlphaFoldDB" id="A0A0L0SDK8"/>